<dbReference type="Gene3D" id="3.50.30.10">
    <property type="entry name" value="Phosphohistidine domain"/>
    <property type="match status" value="1"/>
</dbReference>
<dbReference type="InterPro" id="IPR013815">
    <property type="entry name" value="ATP_grasp_subdomain_1"/>
</dbReference>
<protein>
    <submittedName>
        <fullName evidence="3">Phosphoenolpyruvate synthase</fullName>
    </submittedName>
</protein>
<dbReference type="EMBL" id="BCTB01000039">
    <property type="protein sequence ID" value="GAT16240.1"/>
    <property type="molecule type" value="Genomic_DNA"/>
</dbReference>
<dbReference type="InterPro" id="IPR036637">
    <property type="entry name" value="Phosphohistidine_dom_sf"/>
</dbReference>
<name>A0A117IN40_MYCTH</name>
<dbReference type="AlphaFoldDB" id="A0A117IN40"/>
<keyword evidence="3" id="KW-0670">Pyruvate</keyword>
<dbReference type="InterPro" id="IPR002192">
    <property type="entry name" value="PPDK_AMP/ATP-bd"/>
</dbReference>
<evidence type="ECO:0000313" key="4">
    <source>
        <dbReference type="Proteomes" id="UP000069654"/>
    </source>
</evidence>
<gene>
    <name evidence="3" type="ORF">RMCT_3209</name>
</gene>
<organism evidence="3 4">
    <name type="scientific">Mycolicibacterium thermoresistibile</name>
    <name type="common">Mycobacterium thermoresistibile</name>
    <dbReference type="NCBI Taxonomy" id="1797"/>
    <lineage>
        <taxon>Bacteria</taxon>
        <taxon>Bacillati</taxon>
        <taxon>Actinomycetota</taxon>
        <taxon>Actinomycetes</taxon>
        <taxon>Mycobacteriales</taxon>
        <taxon>Mycobacteriaceae</taxon>
        <taxon>Mycolicibacterium</taxon>
    </lineage>
</organism>
<feature type="domain" description="Pyruvate phosphate dikinase AMP/ATP-binding" evidence="2">
    <location>
        <begin position="17"/>
        <end position="315"/>
    </location>
</feature>
<dbReference type="SUPFAM" id="SSF52009">
    <property type="entry name" value="Phosphohistidine domain"/>
    <property type="match status" value="1"/>
</dbReference>
<evidence type="ECO:0000259" key="1">
    <source>
        <dbReference type="Pfam" id="PF00391"/>
    </source>
</evidence>
<sequence>MSYIVEFSEPAAVQRAVAGGKGAHLASLTTAGFTVPPGFVVTVDAFDAAVTRNIGADVEKILAGTDFADADAVEEAAAKVRALVTDLDVPADIASAITAAYNKLGSDAAVAVRSSGTAEDMAEASFAGQYDTYLDVVGTTAVLDAVKRCWASLYTTRAVAYRSGKELDTSTVKLAVVVQEMVEAEVSGVMFTANPFTTATDELVINASWGLGEGIVSGILTPDQFTLDKADLTVRDVTIGPKEVRVVRNPETGQGTVTLDNDEASRARRTLDDAALVRLGDIGRRIEEHFDSLPQDVEWAYADDTFYVLQSRAVTGVDFTWDDDVDAWQWSRPHADTIWTRGFADEYWTGAITPLFYSVRGAEQTSSYQRSAKLWGADRLAALPQFKYHKAEVYFNVENQEEFLRYTCPPMFRAAASGYLPPSRAAAVAEDPFSWAGYAKIHARILGLDITQSFHKWIASVEDYMQNRIEEADGLGDEELRKLTDRALQKYIDDRMEFVEGLLYNMWSGFQIHASLVLNGLGTLLAKWYDGDNQMIFVDLITGLPQRTITLQENLDLWDLAAEIRRSPALRKLFEQSEPHEFFDKLAVHPDGAEAHRRYQQLLKDHGHRGHADRDFIFPRRIEDPSIDYRSLQALLSGDGMQRPDEQERKQAAKREAATADVIARLEAKPFGRLRADLFRMLLDYAHRFMVLRDDERHYVDRATMSKKRAFLELGRRLLARDLIERLDDVYFLTKDELYELMAERAPQALVRAKIAGRRKQFEAFDRKDAIPPMYLQHGREWIDPTEISGGDVDPRALQGLPTSPGTVEGRARVVRELDGIGCLEKGDILITNSTDPGWTPVFAIIGGLILETGGMLAHGSCLSREYGLPAVTVANACSHIADGAHIRVDGHTGMVSVLDDELAAAR</sequence>
<dbReference type="Pfam" id="PF01326">
    <property type="entry name" value="PPDK_N"/>
    <property type="match status" value="1"/>
</dbReference>
<reference evidence="3 4" key="1">
    <citation type="journal article" date="2016" name="Genome Announc.">
        <title>Draft Genome Sequences of Five Rapidly Growing Mycobacterium Species, M. thermoresistibile, M. fortuitum subsp. acetamidolyticum, M. canariasense, M. brisbanense, and M. novocastrense.</title>
        <authorList>
            <person name="Katahira K."/>
            <person name="Ogura Y."/>
            <person name="Gotoh Y."/>
            <person name="Hayashi T."/>
        </authorList>
    </citation>
    <scope>NUCLEOTIDE SEQUENCE [LARGE SCALE GENOMIC DNA]</scope>
    <source>
        <strain evidence="3 4">JCM6362</strain>
    </source>
</reference>
<proteinExistence type="predicted"/>
<dbReference type="InterPro" id="IPR008279">
    <property type="entry name" value="PEP-util_enz_mobile_dom"/>
</dbReference>
<dbReference type="SUPFAM" id="SSF56059">
    <property type="entry name" value="Glutathione synthetase ATP-binding domain-like"/>
    <property type="match status" value="1"/>
</dbReference>
<dbReference type="RefSeq" id="WP_003923585.1">
    <property type="nucleotide sequence ID" value="NZ_BCTB01000039.1"/>
</dbReference>
<dbReference type="OMA" id="RITTPAW"/>
<feature type="domain" description="PEP-utilising enzyme mobile" evidence="1">
    <location>
        <begin position="825"/>
        <end position="894"/>
    </location>
</feature>
<accession>A0A117IN40</accession>
<dbReference type="Gene3D" id="3.30.470.20">
    <property type="entry name" value="ATP-grasp fold, B domain"/>
    <property type="match status" value="1"/>
</dbReference>
<evidence type="ECO:0000313" key="3">
    <source>
        <dbReference type="EMBL" id="GAT16240.1"/>
    </source>
</evidence>
<dbReference type="GO" id="GO:0016301">
    <property type="term" value="F:kinase activity"/>
    <property type="evidence" value="ECO:0007669"/>
    <property type="project" value="InterPro"/>
</dbReference>
<dbReference type="GO" id="GO:0005524">
    <property type="term" value="F:ATP binding"/>
    <property type="evidence" value="ECO:0007669"/>
    <property type="project" value="InterPro"/>
</dbReference>
<dbReference type="Proteomes" id="UP000069654">
    <property type="component" value="Unassembled WGS sequence"/>
</dbReference>
<dbReference type="Pfam" id="PF00391">
    <property type="entry name" value="PEP-utilizers"/>
    <property type="match status" value="1"/>
</dbReference>
<dbReference type="Gene3D" id="3.30.1490.20">
    <property type="entry name" value="ATP-grasp fold, A domain"/>
    <property type="match status" value="1"/>
</dbReference>
<dbReference type="PANTHER" id="PTHR43615">
    <property type="entry name" value="PHOSPHOENOLPYRUVATE SYNTHASE-RELATED"/>
    <property type="match status" value="1"/>
</dbReference>
<dbReference type="STRING" id="1797.RMCT_3209"/>
<dbReference type="InterPro" id="IPR051549">
    <property type="entry name" value="PEP_Utilizing_Enz"/>
</dbReference>
<comment type="caution">
    <text evidence="3">The sequence shown here is derived from an EMBL/GenBank/DDBJ whole genome shotgun (WGS) entry which is preliminary data.</text>
</comment>
<dbReference type="OrthoDB" id="9765468at2"/>
<evidence type="ECO:0000259" key="2">
    <source>
        <dbReference type="Pfam" id="PF01326"/>
    </source>
</evidence>
<reference evidence="4" key="2">
    <citation type="submission" date="2016-02" db="EMBL/GenBank/DDBJ databases">
        <title>Draft genome sequence of five rapidly growing Mycobacterium species.</title>
        <authorList>
            <person name="Katahira K."/>
            <person name="Gotou Y."/>
            <person name="Iida K."/>
            <person name="Ogura Y."/>
            <person name="Hayashi T."/>
        </authorList>
    </citation>
    <scope>NUCLEOTIDE SEQUENCE [LARGE SCALE GENOMIC DNA]</scope>
    <source>
        <strain evidence="4">JCM6362</strain>
    </source>
</reference>
<dbReference type="PANTHER" id="PTHR43615:SF1">
    <property type="entry name" value="PPDK_N DOMAIN-CONTAINING PROTEIN"/>
    <property type="match status" value="1"/>
</dbReference>